<gene>
    <name evidence="1" type="ORF">R70211_04753</name>
</gene>
<dbReference type="Proteomes" id="UP000675121">
    <property type="component" value="Unassembled WGS sequence"/>
</dbReference>
<name>A0A9N8MYP5_9BURK</name>
<keyword evidence="2" id="KW-1185">Reference proteome</keyword>
<dbReference type="RefSeq" id="WP_201139194.1">
    <property type="nucleotide sequence ID" value="NZ_CAJNAS010000013.1"/>
</dbReference>
<proteinExistence type="predicted"/>
<dbReference type="AlphaFoldDB" id="A0A9N8MYP5"/>
<evidence type="ECO:0000313" key="2">
    <source>
        <dbReference type="Proteomes" id="UP000675121"/>
    </source>
</evidence>
<accession>A0A9N8MYP5</accession>
<organism evidence="1 2">
    <name type="scientific">Paraburkholderia domus</name>
    <dbReference type="NCBI Taxonomy" id="2793075"/>
    <lineage>
        <taxon>Bacteria</taxon>
        <taxon>Pseudomonadati</taxon>
        <taxon>Pseudomonadota</taxon>
        <taxon>Betaproteobacteria</taxon>
        <taxon>Burkholderiales</taxon>
        <taxon>Burkholderiaceae</taxon>
        <taxon>Paraburkholderia</taxon>
    </lineage>
</organism>
<evidence type="ECO:0000313" key="1">
    <source>
        <dbReference type="EMBL" id="CAE6925441.1"/>
    </source>
</evidence>
<protein>
    <submittedName>
        <fullName evidence="1">Uncharacterized protein</fullName>
    </submittedName>
</protein>
<sequence>MSSSNTPSSFSKPRTRDEFIEGLLDAAASAGDFYVQQFGRLAAIAQSIRIGRWSAKDNEQLIEALEGIACQSEQRAKVDVNLYRGMLAGQLMARRSRSEGAKVPACALLPANDTKH</sequence>
<reference evidence="1" key="1">
    <citation type="submission" date="2021-02" db="EMBL/GenBank/DDBJ databases">
        <authorList>
            <person name="Vanwijnsberghe S."/>
        </authorList>
    </citation>
    <scope>NUCLEOTIDE SEQUENCE</scope>
    <source>
        <strain evidence="1">R-70211</strain>
    </source>
</reference>
<comment type="caution">
    <text evidence="1">The sequence shown here is derived from an EMBL/GenBank/DDBJ whole genome shotgun (WGS) entry which is preliminary data.</text>
</comment>
<dbReference type="EMBL" id="CAJNAS010000013">
    <property type="protein sequence ID" value="CAE6925441.1"/>
    <property type="molecule type" value="Genomic_DNA"/>
</dbReference>